<evidence type="ECO:0000259" key="1">
    <source>
        <dbReference type="Pfam" id="PF15515"/>
    </source>
</evidence>
<dbReference type="Gene3D" id="3.30.70.3570">
    <property type="entry name" value="MvaI/BcnI restriction endonuclease, recognition domain"/>
    <property type="match status" value="1"/>
</dbReference>
<evidence type="ECO:0000313" key="2">
    <source>
        <dbReference type="EMBL" id="OWP76324.1"/>
    </source>
</evidence>
<dbReference type="InterPro" id="IPR043005">
    <property type="entry name" value="MvaI_BcnI_rec"/>
</dbReference>
<protein>
    <recommendedName>
        <fullName evidence="1">MvaI/BcnI restriction endonuclease domain-containing protein</fullName>
    </recommendedName>
</protein>
<name>A0A246G9L3_9FLAO</name>
<dbReference type="EMBL" id="MTCY01000028">
    <property type="protein sequence ID" value="OWP76324.1"/>
    <property type="molecule type" value="Genomic_DNA"/>
</dbReference>
<dbReference type="InterPro" id="IPR043004">
    <property type="entry name" value="MvaI_BcnI_cat"/>
</dbReference>
<sequence length="395" mass="44613">MRQLTKIEIERLKLLTENSVEVTLIEPTKTGLEKSIMDATGSVRVYLKNKNIHDYDLQGQGAKENGVYVDSYLINPDEFIQSVASLYRPNTKKGDPRIWFKGLGAYADANDILGIISFQNALYVVNVTQLNFEKLINGFTNNPLKELVNEISSSTREVADELLIMLRKIASKGPIPAMLQADTAIGRTLETLLGIEINSSKQPDYKGIELKSFRDKKGNRKNLFAQVPDWGLSKFKSSAEILNEFGYERGEDFKLYCTVSAIVRNSQGLQLNLNSDVRLLVENSDKATVGDFVVWGLETLHKRLLEKHNETFWVATDTLKIDNKEHFIYKSVEHTKKPIVSQFDILLGQGIITLDHLIKRTPNGKVVEKGPLFKIKPNALNLLFPPSQTYDLLLK</sequence>
<dbReference type="Gene3D" id="3.40.210.20">
    <property type="entry name" value="MvaI/BcnI restriction endonuclease, catalytic domain"/>
    <property type="match status" value="1"/>
</dbReference>
<dbReference type="InterPro" id="IPR029127">
    <property type="entry name" value="MvaI_BcnI"/>
</dbReference>
<dbReference type="AlphaFoldDB" id="A0A246G9L3"/>
<dbReference type="Proteomes" id="UP000198034">
    <property type="component" value="Unassembled WGS sequence"/>
</dbReference>
<organism evidence="2 3">
    <name type="scientific">Flavobacterium columnare</name>
    <dbReference type="NCBI Taxonomy" id="996"/>
    <lineage>
        <taxon>Bacteria</taxon>
        <taxon>Pseudomonadati</taxon>
        <taxon>Bacteroidota</taxon>
        <taxon>Flavobacteriia</taxon>
        <taxon>Flavobacteriales</taxon>
        <taxon>Flavobacteriaceae</taxon>
        <taxon>Flavobacterium</taxon>
    </lineage>
</organism>
<dbReference type="CDD" id="cd22347">
    <property type="entry name" value="PDDEXK_nuclease"/>
    <property type="match status" value="1"/>
</dbReference>
<proteinExistence type="predicted"/>
<feature type="domain" description="MvaI/BcnI restriction endonuclease" evidence="1">
    <location>
        <begin position="165"/>
        <end position="384"/>
    </location>
</feature>
<accession>A0A246G9L3</accession>
<dbReference type="Pfam" id="PF15515">
    <property type="entry name" value="MvaI_BcnI"/>
    <property type="match status" value="1"/>
</dbReference>
<reference evidence="2 3" key="1">
    <citation type="journal article" date="2017" name="Infect. Genet. Evol.">
        <title>Comparative genome analysis of fish pathogen Flavobacterium columnare reveals extensive sequence diversity within the species.</title>
        <authorList>
            <person name="Kayansamruaj P."/>
            <person name="Dong H.T."/>
            <person name="Hirono I."/>
            <person name="Kondo H."/>
            <person name="Senapin S."/>
            <person name="Rodkhum C."/>
        </authorList>
    </citation>
    <scope>NUCLEOTIDE SEQUENCE [LARGE SCALE GENOMIC DNA]</scope>
    <source>
        <strain evidence="2 3">1214</strain>
    </source>
</reference>
<gene>
    <name evidence="2" type="ORF">BWK62_10065</name>
</gene>
<evidence type="ECO:0000313" key="3">
    <source>
        <dbReference type="Proteomes" id="UP000198034"/>
    </source>
</evidence>
<comment type="caution">
    <text evidence="2">The sequence shown here is derived from an EMBL/GenBank/DDBJ whole genome shotgun (WGS) entry which is preliminary data.</text>
</comment>